<dbReference type="PANTHER" id="PTHR23513">
    <property type="entry name" value="INTEGRAL MEMBRANE EFFLUX PROTEIN-RELATED"/>
    <property type="match status" value="1"/>
</dbReference>
<dbReference type="InterPro" id="IPR010290">
    <property type="entry name" value="TM_effector"/>
</dbReference>
<feature type="transmembrane region" description="Helical" evidence="7">
    <location>
        <begin position="375"/>
        <end position="394"/>
    </location>
</feature>
<feature type="transmembrane region" description="Helical" evidence="7">
    <location>
        <begin position="256"/>
        <end position="276"/>
    </location>
</feature>
<keyword evidence="4 7" id="KW-0812">Transmembrane</keyword>
<keyword evidence="3" id="KW-1003">Cell membrane</keyword>
<name>A0A653IHA8_9BACL</name>
<feature type="transmembrane region" description="Helical" evidence="7">
    <location>
        <begin position="283"/>
        <end position="303"/>
    </location>
</feature>
<feature type="transmembrane region" description="Helical" evidence="7">
    <location>
        <begin position="350"/>
        <end position="369"/>
    </location>
</feature>
<keyword evidence="2" id="KW-0813">Transport</keyword>
<evidence type="ECO:0000256" key="5">
    <source>
        <dbReference type="ARBA" id="ARBA00022989"/>
    </source>
</evidence>
<evidence type="ECO:0000256" key="7">
    <source>
        <dbReference type="SAM" id="Phobius"/>
    </source>
</evidence>
<keyword evidence="9" id="KW-1185">Reference proteome</keyword>
<dbReference type="Gene3D" id="1.20.1250.20">
    <property type="entry name" value="MFS general substrate transporter like domains"/>
    <property type="match status" value="1"/>
</dbReference>
<protein>
    <submittedName>
        <fullName evidence="8">MFS transporter</fullName>
    </submittedName>
</protein>
<dbReference type="Proteomes" id="UP000439752">
    <property type="component" value="Unassembled WGS sequence"/>
</dbReference>
<keyword evidence="5 7" id="KW-1133">Transmembrane helix</keyword>
<dbReference type="GO" id="GO:0005886">
    <property type="term" value="C:plasma membrane"/>
    <property type="evidence" value="ECO:0007669"/>
    <property type="project" value="UniProtKB-SubCell"/>
</dbReference>
<sequence length="415" mass="45072">MIELLKNRNFMFLLSGRLVTNIGDSLYYIAAMWLVHDIGQSAFYTGLAGFLILSPKALQFLAGPLVDRWRIKTTLIVTQIVQSLLILLIPLAYLLDFLSITLILSVMPLLACIEEFAYPTQTKALPLFLKEKELLQGNSLFAFAYQGVDLVFNSLAGLAIAFFGAITMFFVDSVTFALAAMFFSFLNMDFVKTPAPKTQHSLKLTFIDYIDDLKEGFSVVFTSLLWVFLIGSSVANFAIGMTVAVLPVFADQIGGVQTYGILLAAMSAGSLLGALLGSTLGKLRVGIVTSVCFLIGSICWVFAGWLSSPFATPILFGIAWIPIGAVNVLFAGVTQTIIPNQILGRVNSVAYSLGIAAMPIGSLLGGYVATIVDPHFIFMFAGLGISLIACVWFFHPDLRQLPQVEQMTASTFKIS</sequence>
<dbReference type="CDD" id="cd06173">
    <property type="entry name" value="MFS_MefA_like"/>
    <property type="match status" value="1"/>
</dbReference>
<comment type="subcellular location">
    <subcellularLocation>
        <location evidence="1">Cell membrane</location>
        <topology evidence="1">Multi-pass membrane protein</topology>
    </subcellularLocation>
</comment>
<dbReference type="PANTHER" id="PTHR23513:SF6">
    <property type="entry name" value="MAJOR FACILITATOR SUPERFAMILY ASSOCIATED DOMAIN-CONTAINING PROTEIN"/>
    <property type="match status" value="1"/>
</dbReference>
<evidence type="ECO:0000256" key="4">
    <source>
        <dbReference type="ARBA" id="ARBA00022692"/>
    </source>
</evidence>
<organism evidence="8 9">
    <name type="scientific">Exiguobacterium oxidotolerans</name>
    <dbReference type="NCBI Taxonomy" id="223958"/>
    <lineage>
        <taxon>Bacteria</taxon>
        <taxon>Bacillati</taxon>
        <taxon>Bacillota</taxon>
        <taxon>Bacilli</taxon>
        <taxon>Bacillales</taxon>
        <taxon>Bacillales Family XII. Incertae Sedis</taxon>
        <taxon>Exiguobacterium</taxon>
    </lineage>
</organism>
<dbReference type="SUPFAM" id="SSF103473">
    <property type="entry name" value="MFS general substrate transporter"/>
    <property type="match status" value="1"/>
</dbReference>
<dbReference type="AlphaFoldDB" id="A0A653IHA8"/>
<feature type="transmembrane region" description="Helical" evidence="7">
    <location>
        <begin position="41"/>
        <end position="62"/>
    </location>
</feature>
<feature type="transmembrane region" description="Helical" evidence="7">
    <location>
        <begin position="315"/>
        <end position="338"/>
    </location>
</feature>
<reference evidence="8 9" key="1">
    <citation type="submission" date="2019-10" db="EMBL/GenBank/DDBJ databases">
        <authorList>
            <person name="Karimi E."/>
        </authorList>
    </citation>
    <scope>NUCLEOTIDE SEQUENCE [LARGE SCALE GENOMIC DNA]</scope>
    <source>
        <strain evidence="8">Exiguobacterium sp. 9Y</strain>
    </source>
</reference>
<feature type="transmembrane region" description="Helical" evidence="7">
    <location>
        <begin position="12"/>
        <end position="35"/>
    </location>
</feature>
<evidence type="ECO:0000256" key="3">
    <source>
        <dbReference type="ARBA" id="ARBA00022475"/>
    </source>
</evidence>
<evidence type="ECO:0000256" key="6">
    <source>
        <dbReference type="ARBA" id="ARBA00023136"/>
    </source>
</evidence>
<proteinExistence type="predicted"/>
<keyword evidence="6 7" id="KW-0472">Membrane</keyword>
<gene>
    <name evidence="8" type="ORF">EXIGUO9Y_80002</name>
</gene>
<feature type="transmembrane region" description="Helical" evidence="7">
    <location>
        <begin position="169"/>
        <end position="188"/>
    </location>
</feature>
<evidence type="ECO:0000256" key="1">
    <source>
        <dbReference type="ARBA" id="ARBA00004651"/>
    </source>
</evidence>
<evidence type="ECO:0000313" key="8">
    <source>
        <dbReference type="EMBL" id="VWX38673.1"/>
    </source>
</evidence>
<evidence type="ECO:0000313" key="9">
    <source>
        <dbReference type="Proteomes" id="UP000439752"/>
    </source>
</evidence>
<dbReference type="InterPro" id="IPR036259">
    <property type="entry name" value="MFS_trans_sf"/>
</dbReference>
<feature type="transmembrane region" description="Helical" evidence="7">
    <location>
        <begin position="224"/>
        <end position="250"/>
    </location>
</feature>
<dbReference type="EMBL" id="CABWKQ010000058">
    <property type="protein sequence ID" value="VWX38673.1"/>
    <property type="molecule type" value="Genomic_DNA"/>
</dbReference>
<accession>A0A653IHA8</accession>
<evidence type="ECO:0000256" key="2">
    <source>
        <dbReference type="ARBA" id="ARBA00022448"/>
    </source>
</evidence>
<dbReference type="Pfam" id="PF05977">
    <property type="entry name" value="MFS_3"/>
    <property type="match status" value="1"/>
</dbReference>